<dbReference type="PANTHER" id="PTHR11014:SF63">
    <property type="entry name" value="METALLOPEPTIDASE, PUTATIVE (AFU_ORTHOLOGUE AFUA_6G09600)-RELATED"/>
    <property type="match status" value="1"/>
</dbReference>
<dbReference type="InterPro" id="IPR011650">
    <property type="entry name" value="Peptidase_M20_dimer"/>
</dbReference>
<feature type="region of interest" description="Disordered" evidence="1">
    <location>
        <begin position="1"/>
        <end position="58"/>
    </location>
</feature>
<reference evidence="4" key="1">
    <citation type="journal article" date="2019" name="Int. J. Syst. Evol. Microbiol.">
        <title>The Global Catalogue of Microorganisms (GCM) 10K type strain sequencing project: providing services to taxonomists for standard genome sequencing and annotation.</title>
        <authorList>
            <consortium name="The Broad Institute Genomics Platform"/>
            <consortium name="The Broad Institute Genome Sequencing Center for Infectious Disease"/>
            <person name="Wu L."/>
            <person name="Ma J."/>
        </authorList>
    </citation>
    <scope>NUCLEOTIDE SEQUENCE [LARGE SCALE GENOMIC DNA]</scope>
    <source>
        <strain evidence="4">JCM 14924</strain>
    </source>
</reference>
<dbReference type="PIRSF" id="PIRSF005962">
    <property type="entry name" value="Pept_M20D_amidohydro"/>
    <property type="match status" value="1"/>
</dbReference>
<dbReference type="InterPro" id="IPR002933">
    <property type="entry name" value="Peptidase_M20"/>
</dbReference>
<dbReference type="Pfam" id="PF01546">
    <property type="entry name" value="Peptidase_M20"/>
    <property type="match status" value="1"/>
</dbReference>
<dbReference type="Gene3D" id="3.40.630.10">
    <property type="entry name" value="Zn peptidases"/>
    <property type="match status" value="1"/>
</dbReference>
<gene>
    <name evidence="3" type="ORF">GCM10009787_25030</name>
</gene>
<comment type="caution">
    <text evidence="3">The sequence shown here is derived from an EMBL/GenBank/DDBJ whole genome shotgun (WGS) entry which is preliminary data.</text>
</comment>
<dbReference type="Pfam" id="PF07687">
    <property type="entry name" value="M20_dimer"/>
    <property type="match status" value="1"/>
</dbReference>
<dbReference type="EMBL" id="BAAAOQ010000007">
    <property type="protein sequence ID" value="GAA2195332.1"/>
    <property type="molecule type" value="Genomic_DNA"/>
</dbReference>
<dbReference type="PANTHER" id="PTHR11014">
    <property type="entry name" value="PEPTIDASE M20 FAMILY MEMBER"/>
    <property type="match status" value="1"/>
</dbReference>
<name>A0ABP5N886_9ACTN</name>
<dbReference type="RefSeq" id="WP_346162672.1">
    <property type="nucleotide sequence ID" value="NZ_BAAAOQ010000007.1"/>
</dbReference>
<feature type="compositionally biased region" description="Low complexity" evidence="1">
    <location>
        <begin position="7"/>
        <end position="28"/>
    </location>
</feature>
<proteinExistence type="predicted"/>
<evidence type="ECO:0000256" key="1">
    <source>
        <dbReference type="SAM" id="MobiDB-lite"/>
    </source>
</evidence>
<feature type="domain" description="Peptidase M20 dimerisation" evidence="2">
    <location>
        <begin position="250"/>
        <end position="342"/>
    </location>
</feature>
<evidence type="ECO:0000313" key="4">
    <source>
        <dbReference type="Proteomes" id="UP001501391"/>
    </source>
</evidence>
<dbReference type="SUPFAM" id="SSF53187">
    <property type="entry name" value="Zn-dependent exopeptidases"/>
    <property type="match status" value="1"/>
</dbReference>
<sequence>MTPPPRAARGTPGAAPAGQPRGTAGAGPSPDARRTPDGSPSGQARRASDGVPGESAAAVAGGPALLGEARRLAPEAVALRRALHRGPELGLELPATQRLVLDALDGLGLDVRTGRALSSVTATLAGTADGPTILLRADMDALPVTEDTGLPFASRTPGLMHACGHDAHMAMLVGAARLLAGRRDALAGRVVFMFQPGEEGHHGARLMIEEGVLEASGARADAAFALHVHPNLPAGAVRLRPGPQMAASDRFRIVVRGRGGHASAPHTACDPVPVACEIVLALQTAVTRGVAADDSAVLSVTRMAAGTATGVIPDTAELSGTLRTLAEPTRRRLHETIARVARGVAAAHGATAEATVETGYPVTANDAAFTDVVLRAAADALGTEAVDVLPAPHMTAEDFSYVLRAVPGALAFLGACPPGRAPHEAPALHSPRATIDEDVIATGIACEAAVALAFLTGHAPERAR</sequence>
<accession>A0ABP5N886</accession>
<dbReference type="InterPro" id="IPR017439">
    <property type="entry name" value="Amidohydrolase"/>
</dbReference>
<keyword evidence="4" id="KW-1185">Reference proteome</keyword>
<dbReference type="Gene3D" id="3.30.70.360">
    <property type="match status" value="1"/>
</dbReference>
<dbReference type="NCBIfam" id="TIGR01891">
    <property type="entry name" value="amidohydrolases"/>
    <property type="match status" value="1"/>
</dbReference>
<dbReference type="Proteomes" id="UP001501391">
    <property type="component" value="Unassembled WGS sequence"/>
</dbReference>
<evidence type="ECO:0000259" key="2">
    <source>
        <dbReference type="Pfam" id="PF07687"/>
    </source>
</evidence>
<evidence type="ECO:0000313" key="3">
    <source>
        <dbReference type="EMBL" id="GAA2195332.1"/>
    </source>
</evidence>
<dbReference type="SUPFAM" id="SSF55031">
    <property type="entry name" value="Bacterial exopeptidase dimerisation domain"/>
    <property type="match status" value="1"/>
</dbReference>
<protein>
    <submittedName>
        <fullName evidence="3">M20 family metallopeptidase</fullName>
    </submittedName>
</protein>
<dbReference type="CDD" id="cd03886">
    <property type="entry name" value="M20_Acy1"/>
    <property type="match status" value="1"/>
</dbReference>
<dbReference type="InterPro" id="IPR036264">
    <property type="entry name" value="Bact_exopeptidase_dim_dom"/>
</dbReference>
<organism evidence="3 4">
    <name type="scientific">Streptomyces bangladeshensis</name>
    <dbReference type="NCBI Taxonomy" id="295352"/>
    <lineage>
        <taxon>Bacteria</taxon>
        <taxon>Bacillati</taxon>
        <taxon>Actinomycetota</taxon>
        <taxon>Actinomycetes</taxon>
        <taxon>Kitasatosporales</taxon>
        <taxon>Streptomycetaceae</taxon>
        <taxon>Streptomyces</taxon>
    </lineage>
</organism>